<keyword evidence="2" id="KW-1185">Reference proteome</keyword>
<organism evidence="1 2">
    <name type="scientific">Weissella koreensis</name>
    <dbReference type="NCBI Taxonomy" id="165096"/>
    <lineage>
        <taxon>Bacteria</taxon>
        <taxon>Bacillati</taxon>
        <taxon>Bacillota</taxon>
        <taxon>Bacilli</taxon>
        <taxon>Lactobacillales</taxon>
        <taxon>Lactobacillaceae</taxon>
        <taxon>Weissella</taxon>
    </lineage>
</organism>
<proteinExistence type="predicted"/>
<dbReference type="InterPro" id="IPR013149">
    <property type="entry name" value="ADH-like_C"/>
</dbReference>
<reference evidence="1 2" key="1">
    <citation type="submission" date="2019-08" db="EMBL/GenBank/DDBJ databases">
        <authorList>
            <person name="Chang H.C."/>
            <person name="Mun S.Y."/>
        </authorList>
    </citation>
    <scope>NUCLEOTIDE SEQUENCE [LARGE SCALE GENOMIC DNA]</scope>
    <source>
        <strain evidence="1 2">SK</strain>
    </source>
</reference>
<dbReference type="RefSeq" id="WP_006846181.1">
    <property type="nucleotide sequence ID" value="NZ_CP026847.1"/>
</dbReference>
<name>A0A7H1MLW2_9LACO</name>
<dbReference type="Pfam" id="PF00107">
    <property type="entry name" value="ADH_zinc_N"/>
    <property type="match status" value="1"/>
</dbReference>
<dbReference type="SUPFAM" id="SSF51735">
    <property type="entry name" value="NAD(P)-binding Rossmann-fold domains"/>
    <property type="match status" value="1"/>
</dbReference>
<dbReference type="Gene3D" id="3.90.180.10">
    <property type="entry name" value="Medium-chain alcohol dehydrogenases, catalytic domain"/>
    <property type="match status" value="1"/>
</dbReference>
<dbReference type="SMART" id="SM00829">
    <property type="entry name" value="PKS_ER"/>
    <property type="match status" value="1"/>
</dbReference>
<gene>
    <name evidence="1" type="ORF">FY536_03745</name>
</gene>
<dbReference type="EMBL" id="CP043431">
    <property type="protein sequence ID" value="QNT64448.1"/>
    <property type="molecule type" value="Genomic_DNA"/>
</dbReference>
<dbReference type="InterPro" id="IPR020843">
    <property type="entry name" value="ER"/>
</dbReference>
<protein>
    <submittedName>
        <fullName evidence="1">Zinc-binding alcohol dehydrogenase family protein</fullName>
    </submittedName>
</protein>
<dbReference type="AlphaFoldDB" id="A0A7H1MLW2"/>
<dbReference type="InterPro" id="IPR011032">
    <property type="entry name" value="GroES-like_sf"/>
</dbReference>
<sequence length="318" mass="33601">MKAAIINEVGQIPTYGDYAEPVAKAGQVLINVNASALSNLTKMRAMGQHYSVDNQSNFIPGVDGVGNTLDGRRVYFAMTEAPYGGLANQTVVDERMIVPIPDEVDDIMAAAIANPGMSSWAALVYRAGLKPGQTVLINGATGSAGSLAIKIARHLGAGKVIVTGRDDKKLSELGADEYVSFDSTKKADKEGMIKNLKPLASAGIDIVLDYLWGDSALAIMIAIAKSDYKQPTRFITIGSAAGKKEVALPSALFRSSKLELIGSGINSVSVLNLLESIAGVYHMVAQEGLKIPTTVFSLPEIQEAWVAPTAPRAVVKVR</sequence>
<dbReference type="Gene3D" id="3.40.50.720">
    <property type="entry name" value="NAD(P)-binding Rossmann-like Domain"/>
    <property type="match status" value="1"/>
</dbReference>
<dbReference type="GO" id="GO:0016491">
    <property type="term" value="F:oxidoreductase activity"/>
    <property type="evidence" value="ECO:0007669"/>
    <property type="project" value="InterPro"/>
</dbReference>
<evidence type="ECO:0000313" key="1">
    <source>
        <dbReference type="EMBL" id="QNT64448.1"/>
    </source>
</evidence>
<dbReference type="PANTHER" id="PTHR43677:SF11">
    <property type="entry name" value="ZINC-CONTAINING ALCOHOL DEHYDROGENASE"/>
    <property type="match status" value="1"/>
</dbReference>
<evidence type="ECO:0000313" key="2">
    <source>
        <dbReference type="Proteomes" id="UP000516446"/>
    </source>
</evidence>
<dbReference type="PANTHER" id="PTHR43677">
    <property type="entry name" value="SHORT-CHAIN DEHYDROGENASE/REDUCTASE"/>
    <property type="match status" value="1"/>
</dbReference>
<dbReference type="SUPFAM" id="SSF50129">
    <property type="entry name" value="GroES-like"/>
    <property type="match status" value="1"/>
</dbReference>
<accession>A0A7H1MLW2</accession>
<dbReference type="InterPro" id="IPR051397">
    <property type="entry name" value="Zn-ADH-like_protein"/>
</dbReference>
<dbReference type="Proteomes" id="UP000516446">
    <property type="component" value="Chromosome"/>
</dbReference>
<dbReference type="InterPro" id="IPR036291">
    <property type="entry name" value="NAD(P)-bd_dom_sf"/>
</dbReference>